<evidence type="ECO:0008006" key="5">
    <source>
        <dbReference type="Google" id="ProtNLM"/>
    </source>
</evidence>
<protein>
    <recommendedName>
        <fullName evidence="5">DUF4407 domain-containing protein</fullName>
    </recommendedName>
</protein>
<evidence type="ECO:0000256" key="2">
    <source>
        <dbReference type="SAM" id="Phobius"/>
    </source>
</evidence>
<organism evidence="3 4">
    <name type="scientific">Mycobacterium fragae</name>
    <dbReference type="NCBI Taxonomy" id="1260918"/>
    <lineage>
        <taxon>Bacteria</taxon>
        <taxon>Bacillati</taxon>
        <taxon>Actinomycetota</taxon>
        <taxon>Actinomycetes</taxon>
        <taxon>Mycobacteriales</taxon>
        <taxon>Mycobacteriaceae</taxon>
        <taxon>Mycobacterium</taxon>
    </lineage>
</organism>
<proteinExistence type="predicted"/>
<feature type="transmembrane region" description="Helical" evidence="2">
    <location>
        <begin position="103"/>
        <end position="125"/>
    </location>
</feature>
<keyword evidence="2" id="KW-0812">Transmembrane</keyword>
<keyword evidence="2" id="KW-0472">Membrane</keyword>
<feature type="region of interest" description="Disordered" evidence="1">
    <location>
        <begin position="478"/>
        <end position="516"/>
    </location>
</feature>
<dbReference type="STRING" id="1260918.AWC06_14440"/>
<evidence type="ECO:0000256" key="1">
    <source>
        <dbReference type="SAM" id="MobiDB-lite"/>
    </source>
</evidence>
<dbReference type="Proteomes" id="UP000194000">
    <property type="component" value="Unassembled WGS sequence"/>
</dbReference>
<comment type="caution">
    <text evidence="3">The sequence shown here is derived from an EMBL/GenBank/DDBJ whole genome shotgun (WGS) entry which is preliminary data.</text>
</comment>
<name>A0A1X1UUW7_9MYCO</name>
<dbReference type="Pfam" id="PF14362">
    <property type="entry name" value="DUF4407"/>
    <property type="match status" value="1"/>
</dbReference>
<dbReference type="InterPro" id="IPR025519">
    <property type="entry name" value="DUF4407"/>
</dbReference>
<keyword evidence="4" id="KW-1185">Reference proteome</keyword>
<reference evidence="3 4" key="1">
    <citation type="submission" date="2016-01" db="EMBL/GenBank/DDBJ databases">
        <title>The new phylogeny of the genus Mycobacterium.</title>
        <authorList>
            <person name="Tarcisio F."/>
            <person name="Conor M."/>
            <person name="Antonella G."/>
            <person name="Elisabetta G."/>
            <person name="Giulia F.S."/>
            <person name="Sara T."/>
            <person name="Anna F."/>
            <person name="Clotilde B."/>
            <person name="Roberto B."/>
            <person name="Veronica D.S."/>
            <person name="Fabio R."/>
            <person name="Monica P."/>
            <person name="Olivier J."/>
            <person name="Enrico T."/>
            <person name="Nicola S."/>
        </authorList>
    </citation>
    <scope>NUCLEOTIDE SEQUENCE [LARGE SCALE GENOMIC DNA]</scope>
    <source>
        <strain evidence="3 4">DSM 45731</strain>
    </source>
</reference>
<evidence type="ECO:0000313" key="3">
    <source>
        <dbReference type="EMBL" id="ORV60521.1"/>
    </source>
</evidence>
<dbReference type="RefSeq" id="WP_085196991.1">
    <property type="nucleotide sequence ID" value="NZ_JACKVI010000004.1"/>
</dbReference>
<feature type="compositionally biased region" description="Basic and acidic residues" evidence="1">
    <location>
        <begin position="493"/>
        <end position="507"/>
    </location>
</feature>
<dbReference type="EMBL" id="LQOW01000020">
    <property type="protein sequence ID" value="ORV60521.1"/>
    <property type="molecule type" value="Genomic_DNA"/>
</dbReference>
<sequence>MCAHKVAEPRSFASSTEAMLTWVGGGERRELGERHERSAHALVGVVVILDAALAWLVTTLAIAQAAHWPVWGVLPLTLVLGLLVGATARAIATGSAGGLRAIAGRGAVAVALGVVVGEFAGLVLFSGSIDHRLEQQAARDADTAPTVVQASATLQQTRAARSALDQAVDTARVHRDEALVVARCEYHPTPACPQTHITGVPGVGPETRTANELLAESQQELDNAVAARDRRAAGLDSQINTDQQALDQARRSAMSDTDRGLGARWVAMQDITLASGGALLLRLLTIGFFVLLSLLPLILRLWRGETSHDRHAAARAERERVELEAETAIAVKRAEVRAAAETMWAEHQLAQARLAVAAQTEIDRGASGPAELPAAAEDAEVVETENVPAVVEPRLTIPDVSRTAARWLRPLVPTFVARAVDATTQPVRTARKVFQEVEEITFALKRTRTVTMHVEDSGAEEAGDASSPHQAVIDCEDAEDLSLPPSAWQPERGLTERDDPRRLRAADATRQLPPAE</sequence>
<feature type="transmembrane region" description="Helical" evidence="2">
    <location>
        <begin position="279"/>
        <end position="302"/>
    </location>
</feature>
<feature type="transmembrane region" description="Helical" evidence="2">
    <location>
        <begin position="68"/>
        <end position="91"/>
    </location>
</feature>
<gene>
    <name evidence="3" type="ORF">AWC06_14440</name>
</gene>
<evidence type="ECO:0000313" key="4">
    <source>
        <dbReference type="Proteomes" id="UP000194000"/>
    </source>
</evidence>
<dbReference type="AlphaFoldDB" id="A0A1X1UUW7"/>
<feature type="transmembrane region" description="Helical" evidence="2">
    <location>
        <begin position="39"/>
        <end position="62"/>
    </location>
</feature>
<keyword evidence="2" id="KW-1133">Transmembrane helix</keyword>
<dbReference type="OrthoDB" id="4571476at2"/>
<accession>A0A1X1UUW7</accession>